<name>A0A3M7RYF4_BRAPC</name>
<evidence type="ECO:0000313" key="2">
    <source>
        <dbReference type="Proteomes" id="UP000276133"/>
    </source>
</evidence>
<gene>
    <name evidence="1" type="ORF">BpHYR1_050790</name>
</gene>
<protein>
    <submittedName>
        <fullName evidence="1">Uncharacterized protein</fullName>
    </submittedName>
</protein>
<reference evidence="1 2" key="1">
    <citation type="journal article" date="2018" name="Sci. Rep.">
        <title>Genomic signatures of local adaptation to the degree of environmental predictability in rotifers.</title>
        <authorList>
            <person name="Franch-Gras L."/>
            <person name="Hahn C."/>
            <person name="Garcia-Roger E.M."/>
            <person name="Carmona M.J."/>
            <person name="Serra M."/>
            <person name="Gomez A."/>
        </authorList>
    </citation>
    <scope>NUCLEOTIDE SEQUENCE [LARGE SCALE GENOMIC DNA]</scope>
    <source>
        <strain evidence="1">HYR1</strain>
    </source>
</reference>
<accession>A0A3M7RYF4</accession>
<proteinExistence type="predicted"/>
<organism evidence="1 2">
    <name type="scientific">Brachionus plicatilis</name>
    <name type="common">Marine rotifer</name>
    <name type="synonym">Brachionus muelleri</name>
    <dbReference type="NCBI Taxonomy" id="10195"/>
    <lineage>
        <taxon>Eukaryota</taxon>
        <taxon>Metazoa</taxon>
        <taxon>Spiralia</taxon>
        <taxon>Gnathifera</taxon>
        <taxon>Rotifera</taxon>
        <taxon>Eurotatoria</taxon>
        <taxon>Monogononta</taxon>
        <taxon>Pseudotrocha</taxon>
        <taxon>Ploima</taxon>
        <taxon>Brachionidae</taxon>
        <taxon>Brachionus</taxon>
    </lineage>
</organism>
<sequence>MANTGHEIRDQNLGEQLCFYCYNFKIDSVNPEWCNIQSCIKCKSQLMMCKIDYIEIQFLLNSANLADFDI</sequence>
<evidence type="ECO:0000313" key="1">
    <source>
        <dbReference type="EMBL" id="RNA28480.1"/>
    </source>
</evidence>
<dbReference type="Proteomes" id="UP000276133">
    <property type="component" value="Unassembled WGS sequence"/>
</dbReference>
<dbReference type="EMBL" id="REGN01002389">
    <property type="protein sequence ID" value="RNA28480.1"/>
    <property type="molecule type" value="Genomic_DNA"/>
</dbReference>
<dbReference type="AlphaFoldDB" id="A0A3M7RYF4"/>
<comment type="caution">
    <text evidence="1">The sequence shown here is derived from an EMBL/GenBank/DDBJ whole genome shotgun (WGS) entry which is preliminary data.</text>
</comment>
<keyword evidence="2" id="KW-1185">Reference proteome</keyword>